<dbReference type="InterPro" id="IPR037523">
    <property type="entry name" value="VOC_core"/>
</dbReference>
<dbReference type="RefSeq" id="WP_189570928.1">
    <property type="nucleotide sequence ID" value="NZ_BMXU01000001.1"/>
</dbReference>
<accession>A0ABV7MCT1</accession>
<evidence type="ECO:0000313" key="2">
    <source>
        <dbReference type="EMBL" id="MFC3302567.1"/>
    </source>
</evidence>
<gene>
    <name evidence="2" type="ORF">ACFONP_07460</name>
</gene>
<keyword evidence="3" id="KW-1185">Reference proteome</keyword>
<dbReference type="SUPFAM" id="SSF54593">
    <property type="entry name" value="Glyoxalase/Bleomycin resistance protein/Dihydroxybiphenyl dioxygenase"/>
    <property type="match status" value="2"/>
</dbReference>
<evidence type="ECO:0000259" key="1">
    <source>
        <dbReference type="PROSITE" id="PS51819"/>
    </source>
</evidence>
<organism evidence="2 3">
    <name type="scientific">Parvularcula lutaonensis</name>
    <dbReference type="NCBI Taxonomy" id="491923"/>
    <lineage>
        <taxon>Bacteria</taxon>
        <taxon>Pseudomonadati</taxon>
        <taxon>Pseudomonadota</taxon>
        <taxon>Alphaproteobacteria</taxon>
        <taxon>Parvularculales</taxon>
        <taxon>Parvularculaceae</taxon>
        <taxon>Parvularcula</taxon>
    </lineage>
</organism>
<dbReference type="EMBL" id="JBHRVA010000002">
    <property type="protein sequence ID" value="MFC3302567.1"/>
    <property type="molecule type" value="Genomic_DNA"/>
</dbReference>
<evidence type="ECO:0000313" key="3">
    <source>
        <dbReference type="Proteomes" id="UP001595607"/>
    </source>
</evidence>
<sequence length="352" mass="39151">MASNFGKLWRYALAAYLLFFVLPAPAMQRPPPVTTEPWLMATASVTDLDRSARFFREIGGYETAFQGPLDEAEIEALGLPEGAGGEVLVLRAPGAEHGLVRLIRFDHAGQKVPTRPGARAWDTGCIWSLMVRMKDIEAIYHDAIALGWWTETPITYLEFGPSKLNVVVFKGPDGLQVQGYERLTTPLPDGFPAFERMSQPFNVMQMTRDREAARALMEDILGFARFWYGDPYTDKEPTVMPLGIPRNLTTTIPYLAGIFYPEPMEFGRMEYIEIQGLDGADYAERCDAPNLGWLSVTYPVESARRAKAEIETRGGKVEGGAFTAFRPPFGVQEVIRVRAPDGAVIEFASLAE</sequence>
<proteinExistence type="predicted"/>
<dbReference type="InterPro" id="IPR029068">
    <property type="entry name" value="Glyas_Bleomycin-R_OHBP_Dase"/>
</dbReference>
<reference evidence="3" key="1">
    <citation type="journal article" date="2019" name="Int. J. Syst. Evol. Microbiol.">
        <title>The Global Catalogue of Microorganisms (GCM) 10K type strain sequencing project: providing services to taxonomists for standard genome sequencing and annotation.</title>
        <authorList>
            <consortium name="The Broad Institute Genomics Platform"/>
            <consortium name="The Broad Institute Genome Sequencing Center for Infectious Disease"/>
            <person name="Wu L."/>
            <person name="Ma J."/>
        </authorList>
    </citation>
    <scope>NUCLEOTIDE SEQUENCE [LARGE SCALE GENOMIC DNA]</scope>
    <source>
        <strain evidence="3">KCTC 22245</strain>
    </source>
</reference>
<dbReference type="PROSITE" id="PS51819">
    <property type="entry name" value="VOC"/>
    <property type="match status" value="1"/>
</dbReference>
<feature type="domain" description="VOC" evidence="1">
    <location>
        <begin position="37"/>
        <end position="182"/>
    </location>
</feature>
<protein>
    <submittedName>
        <fullName evidence="2">VOC family protein</fullName>
    </submittedName>
</protein>
<dbReference type="Proteomes" id="UP001595607">
    <property type="component" value="Unassembled WGS sequence"/>
</dbReference>
<comment type="caution">
    <text evidence="2">The sequence shown here is derived from an EMBL/GenBank/DDBJ whole genome shotgun (WGS) entry which is preliminary data.</text>
</comment>
<name>A0ABV7MCT1_9PROT</name>
<dbReference type="Gene3D" id="3.10.180.10">
    <property type="entry name" value="2,3-Dihydroxybiphenyl 1,2-Dioxygenase, domain 1"/>
    <property type="match status" value="1"/>
</dbReference>